<accession>A0ABV9U1G2</accession>
<comment type="caution">
    <text evidence="2">The sequence shown here is derived from an EMBL/GenBank/DDBJ whole genome shotgun (WGS) entry which is preliminary data.</text>
</comment>
<reference evidence="3" key="1">
    <citation type="journal article" date="2019" name="Int. J. Syst. Evol. Microbiol.">
        <title>The Global Catalogue of Microorganisms (GCM) 10K type strain sequencing project: providing services to taxonomists for standard genome sequencing and annotation.</title>
        <authorList>
            <consortium name="The Broad Institute Genomics Platform"/>
            <consortium name="The Broad Institute Genome Sequencing Center for Infectious Disease"/>
            <person name="Wu L."/>
            <person name="Ma J."/>
        </authorList>
    </citation>
    <scope>NUCLEOTIDE SEQUENCE [LARGE SCALE GENOMIC DNA]</scope>
    <source>
        <strain evidence="3">KLKA75</strain>
    </source>
</reference>
<name>A0ABV9U1G2_9ACTN</name>
<organism evidence="2 3">
    <name type="scientific">Actinomadura gamaensis</name>
    <dbReference type="NCBI Taxonomy" id="1763541"/>
    <lineage>
        <taxon>Bacteria</taxon>
        <taxon>Bacillati</taxon>
        <taxon>Actinomycetota</taxon>
        <taxon>Actinomycetes</taxon>
        <taxon>Streptosporangiales</taxon>
        <taxon>Thermomonosporaceae</taxon>
        <taxon>Actinomadura</taxon>
    </lineage>
</organism>
<dbReference type="RefSeq" id="WP_378258473.1">
    <property type="nucleotide sequence ID" value="NZ_JBHSIT010000007.1"/>
</dbReference>
<evidence type="ECO:0000313" key="3">
    <source>
        <dbReference type="Proteomes" id="UP001595872"/>
    </source>
</evidence>
<keyword evidence="3" id="KW-1185">Reference proteome</keyword>
<evidence type="ECO:0008006" key="4">
    <source>
        <dbReference type="Google" id="ProtNLM"/>
    </source>
</evidence>
<dbReference type="EMBL" id="JBHSIT010000007">
    <property type="protein sequence ID" value="MFC4910265.1"/>
    <property type="molecule type" value="Genomic_DNA"/>
</dbReference>
<gene>
    <name evidence="2" type="ORF">ACFPCY_23330</name>
</gene>
<sequence>MRKVLVGVLALAVLATLGLGHVARSPLSSACAAEPHNGSRLSKVVDTVSDTLQMTSRNTYCRQPERGGVSRPAPESGHDAPA</sequence>
<evidence type="ECO:0000313" key="2">
    <source>
        <dbReference type="EMBL" id="MFC4910265.1"/>
    </source>
</evidence>
<feature type="region of interest" description="Disordered" evidence="1">
    <location>
        <begin position="59"/>
        <end position="82"/>
    </location>
</feature>
<dbReference type="Proteomes" id="UP001595872">
    <property type="component" value="Unassembled WGS sequence"/>
</dbReference>
<proteinExistence type="predicted"/>
<evidence type="ECO:0000256" key="1">
    <source>
        <dbReference type="SAM" id="MobiDB-lite"/>
    </source>
</evidence>
<protein>
    <recommendedName>
        <fullName evidence="4">Secreted protein</fullName>
    </recommendedName>
</protein>